<dbReference type="InterPro" id="IPR010985">
    <property type="entry name" value="Ribbon_hlx_hlx"/>
</dbReference>
<evidence type="ECO:0000313" key="2">
    <source>
        <dbReference type="Proteomes" id="UP000806528"/>
    </source>
</evidence>
<keyword evidence="2" id="KW-1185">Reference proteome</keyword>
<comment type="caution">
    <text evidence="1">The sequence shown here is derived from an EMBL/GenBank/DDBJ whole genome shotgun (WGS) entry which is preliminary data.</text>
</comment>
<evidence type="ECO:0000313" key="1">
    <source>
        <dbReference type="EMBL" id="MBE3000783.1"/>
    </source>
</evidence>
<dbReference type="RefSeq" id="WP_193123383.1">
    <property type="nucleotide sequence ID" value="NZ_JADBGI010000017.1"/>
</dbReference>
<accession>A0ABR9PAB5</accession>
<gene>
    <name evidence="1" type="ORF">IDM40_19075</name>
</gene>
<dbReference type="InterPro" id="IPR008651">
    <property type="entry name" value="Uncharacterised_HicB"/>
</dbReference>
<organism evidence="1 2">
    <name type="scientific">Nocardiopsis coralli</name>
    <dbReference type="NCBI Taxonomy" id="2772213"/>
    <lineage>
        <taxon>Bacteria</taxon>
        <taxon>Bacillati</taxon>
        <taxon>Actinomycetota</taxon>
        <taxon>Actinomycetes</taxon>
        <taxon>Streptosporangiales</taxon>
        <taxon>Nocardiopsidaceae</taxon>
        <taxon>Nocardiopsis</taxon>
    </lineage>
</organism>
<dbReference type="EMBL" id="JADBGI010000017">
    <property type="protein sequence ID" value="MBE3000783.1"/>
    <property type="molecule type" value="Genomic_DNA"/>
</dbReference>
<protein>
    <submittedName>
        <fullName evidence="1">Type II toxin-antitoxin system HicB family antitoxin</fullName>
    </submittedName>
</protein>
<dbReference type="InterPro" id="IPR035069">
    <property type="entry name" value="TTHA1013/TTHA0281-like"/>
</dbReference>
<reference evidence="1 2" key="1">
    <citation type="submission" date="2020-09" db="EMBL/GenBank/DDBJ databases">
        <title>Diversity and distribution of actinomycetes associated with coral in the coast of Hainan.</title>
        <authorList>
            <person name="Li F."/>
        </authorList>
    </citation>
    <scope>NUCLEOTIDE SEQUENCE [LARGE SCALE GENOMIC DNA]</scope>
    <source>
        <strain evidence="1 2">HNM0947</strain>
    </source>
</reference>
<dbReference type="Gene3D" id="1.10.1220.10">
    <property type="entry name" value="Met repressor-like"/>
    <property type="match status" value="1"/>
</dbReference>
<dbReference type="SUPFAM" id="SSF143100">
    <property type="entry name" value="TTHA1013/TTHA0281-like"/>
    <property type="match status" value="1"/>
</dbReference>
<dbReference type="Pfam" id="PF05534">
    <property type="entry name" value="HicB"/>
    <property type="match status" value="1"/>
</dbReference>
<name>A0ABR9PAB5_9ACTN</name>
<sequence>MGRAGHYAYRVRWSAEDQAYLGTVAEFPSLSCLEGDRSAAFTGIQELAADVVEDMLDSGEQPPEAIADRAFSGKFMVRVPPEVHRELAIEAAEQNVSLNRLVSARLSGPAGAGASVGDASGG</sequence>
<dbReference type="SUPFAM" id="SSF47598">
    <property type="entry name" value="Ribbon-helix-helix"/>
    <property type="match status" value="1"/>
</dbReference>
<proteinExistence type="predicted"/>
<dbReference type="InterPro" id="IPR013321">
    <property type="entry name" value="Arc_rbn_hlx_hlx"/>
</dbReference>
<dbReference type="Proteomes" id="UP000806528">
    <property type="component" value="Unassembled WGS sequence"/>
</dbReference>